<accession>A0AAC9D4N7</accession>
<evidence type="ECO:0000256" key="1">
    <source>
        <dbReference type="SAM" id="Phobius"/>
    </source>
</evidence>
<reference evidence="2 3" key="1">
    <citation type="submission" date="2016-08" db="EMBL/GenBank/DDBJ databases">
        <title>Complete genome sequence of Flavobacterium johnsoniae strain GSE09, a volatile-producing biocontrol agent isolated from cucumber (Cucumis sativus).</title>
        <authorList>
            <person name="Jeong J.-J."/>
            <person name="Oh J.Y."/>
            <person name="Jim Y.J."/>
            <person name="Sang M.K."/>
            <person name="Kim K.D."/>
        </authorList>
    </citation>
    <scope>NUCLEOTIDE SEQUENCE [LARGE SCALE GENOMIC DNA]</scope>
    <source>
        <strain evidence="2 3">GSE09</strain>
    </source>
</reference>
<dbReference type="KEGG" id="fjg:BB050_03567"/>
<organism evidence="2 3">
    <name type="scientific">Flavobacterium anhuiense</name>
    <dbReference type="NCBI Taxonomy" id="459526"/>
    <lineage>
        <taxon>Bacteria</taxon>
        <taxon>Pseudomonadati</taxon>
        <taxon>Bacteroidota</taxon>
        <taxon>Flavobacteriia</taxon>
        <taxon>Flavobacteriales</taxon>
        <taxon>Flavobacteriaceae</taxon>
        <taxon>Flavobacterium</taxon>
    </lineage>
</organism>
<dbReference type="AlphaFoldDB" id="A0AAC9D4N7"/>
<feature type="transmembrane region" description="Helical" evidence="1">
    <location>
        <begin position="6"/>
        <end position="24"/>
    </location>
</feature>
<proteinExistence type="predicted"/>
<evidence type="ECO:0000313" key="2">
    <source>
        <dbReference type="EMBL" id="AOC96656.1"/>
    </source>
</evidence>
<gene>
    <name evidence="2" type="ORF">BB050_03567</name>
</gene>
<sequence>MTDWSYMQILFYFLFKNLMVWGVISNMIGL</sequence>
<keyword evidence="1" id="KW-0812">Transmembrane</keyword>
<dbReference type="Proteomes" id="UP000093276">
    <property type="component" value="Chromosome"/>
</dbReference>
<evidence type="ECO:0000313" key="3">
    <source>
        <dbReference type="Proteomes" id="UP000093276"/>
    </source>
</evidence>
<dbReference type="EMBL" id="CP016907">
    <property type="protein sequence ID" value="AOC96656.1"/>
    <property type="molecule type" value="Genomic_DNA"/>
</dbReference>
<protein>
    <submittedName>
        <fullName evidence="2">Uncharacterized protein</fullName>
    </submittedName>
</protein>
<keyword evidence="1" id="KW-0472">Membrane</keyword>
<name>A0AAC9D4N7_9FLAO</name>
<keyword evidence="1" id="KW-1133">Transmembrane helix</keyword>